<dbReference type="PRINTS" id="PR00081">
    <property type="entry name" value="GDHRDH"/>
</dbReference>
<keyword evidence="1" id="KW-0560">Oxidoreductase</keyword>
<dbReference type="SMART" id="SM00822">
    <property type="entry name" value="PKS_KR"/>
    <property type="match status" value="1"/>
</dbReference>
<accession>A0ABV9KBQ8</accession>
<evidence type="ECO:0000313" key="4">
    <source>
        <dbReference type="EMBL" id="MFC4667507.1"/>
    </source>
</evidence>
<sequence>MSAGLAGRVAVVTGGASGLGLGTARMLRDAGATVVILDVDAGRVADAAAAQAVHGLALDVSDDAAAEACFDEIEAAYGPVSILICCAGIATPGSIVRRGAPMDLAEFRRVLDVNLMGSLNCIRCVVPQMIRRGRAGPDGAEAGTIVLTSSIAAFDGQVGQAAYAASKGGVAGMVLPLARELGEQGIRVAAIAPGVFRTPMTEGLPQKSRDVVFAALPPFPRRAGTAEEFADAVRFVIGNPMVNGETIRLDGGLRMPARL</sequence>
<evidence type="ECO:0000256" key="2">
    <source>
        <dbReference type="RuleBase" id="RU000363"/>
    </source>
</evidence>
<dbReference type="PROSITE" id="PS00061">
    <property type="entry name" value="ADH_SHORT"/>
    <property type="match status" value="1"/>
</dbReference>
<comment type="caution">
    <text evidence="4">The sequence shown here is derived from an EMBL/GenBank/DDBJ whole genome shotgun (WGS) entry which is preliminary data.</text>
</comment>
<dbReference type="RefSeq" id="WP_380715739.1">
    <property type="nucleotide sequence ID" value="NZ_JBHSGI010000002.1"/>
</dbReference>
<name>A0ABV9KBQ8_9RHOB</name>
<dbReference type="Pfam" id="PF00106">
    <property type="entry name" value="adh_short"/>
    <property type="match status" value="1"/>
</dbReference>
<reference evidence="5" key="1">
    <citation type="journal article" date="2019" name="Int. J. Syst. Evol. Microbiol.">
        <title>The Global Catalogue of Microorganisms (GCM) 10K type strain sequencing project: providing services to taxonomists for standard genome sequencing and annotation.</title>
        <authorList>
            <consortium name="The Broad Institute Genomics Platform"/>
            <consortium name="The Broad Institute Genome Sequencing Center for Infectious Disease"/>
            <person name="Wu L."/>
            <person name="Ma J."/>
        </authorList>
    </citation>
    <scope>NUCLEOTIDE SEQUENCE [LARGE SCALE GENOMIC DNA]</scope>
    <source>
        <strain evidence="5">CGMCC 4.7283</strain>
    </source>
</reference>
<dbReference type="EMBL" id="JBHSGI010000002">
    <property type="protein sequence ID" value="MFC4667507.1"/>
    <property type="molecule type" value="Genomic_DNA"/>
</dbReference>
<dbReference type="InterPro" id="IPR020904">
    <property type="entry name" value="Sc_DH/Rdtase_CS"/>
</dbReference>
<dbReference type="PRINTS" id="PR00080">
    <property type="entry name" value="SDRFAMILY"/>
</dbReference>
<keyword evidence="5" id="KW-1185">Reference proteome</keyword>
<comment type="similarity">
    <text evidence="2">Belongs to the short-chain dehydrogenases/reductases (SDR) family.</text>
</comment>
<dbReference type="Proteomes" id="UP001595973">
    <property type="component" value="Unassembled WGS sequence"/>
</dbReference>
<dbReference type="SUPFAM" id="SSF51735">
    <property type="entry name" value="NAD(P)-binding Rossmann-fold domains"/>
    <property type="match status" value="1"/>
</dbReference>
<dbReference type="PANTHER" id="PTHR43658">
    <property type="entry name" value="SHORT-CHAIN DEHYDROGENASE/REDUCTASE"/>
    <property type="match status" value="1"/>
</dbReference>
<evidence type="ECO:0000259" key="3">
    <source>
        <dbReference type="SMART" id="SM00822"/>
    </source>
</evidence>
<evidence type="ECO:0000313" key="5">
    <source>
        <dbReference type="Proteomes" id="UP001595973"/>
    </source>
</evidence>
<dbReference type="PANTHER" id="PTHR43658:SF8">
    <property type="entry name" value="17-BETA-HYDROXYSTEROID DEHYDROGENASE 14-RELATED"/>
    <property type="match status" value="1"/>
</dbReference>
<organism evidence="4 5">
    <name type="scientific">Seohaeicola nanhaiensis</name>
    <dbReference type="NCBI Taxonomy" id="1387282"/>
    <lineage>
        <taxon>Bacteria</taxon>
        <taxon>Pseudomonadati</taxon>
        <taxon>Pseudomonadota</taxon>
        <taxon>Alphaproteobacteria</taxon>
        <taxon>Rhodobacterales</taxon>
        <taxon>Roseobacteraceae</taxon>
        <taxon>Seohaeicola</taxon>
    </lineage>
</organism>
<evidence type="ECO:0000256" key="1">
    <source>
        <dbReference type="ARBA" id="ARBA00023002"/>
    </source>
</evidence>
<dbReference type="Gene3D" id="3.40.50.720">
    <property type="entry name" value="NAD(P)-binding Rossmann-like Domain"/>
    <property type="match status" value="1"/>
</dbReference>
<dbReference type="InterPro" id="IPR057326">
    <property type="entry name" value="KR_dom"/>
</dbReference>
<dbReference type="InterPro" id="IPR002347">
    <property type="entry name" value="SDR_fam"/>
</dbReference>
<proteinExistence type="inferred from homology"/>
<gene>
    <name evidence="4" type="ORF">ACFO5X_02970</name>
</gene>
<feature type="domain" description="Ketoreductase" evidence="3">
    <location>
        <begin position="8"/>
        <end position="199"/>
    </location>
</feature>
<protein>
    <submittedName>
        <fullName evidence="4">SDR family NAD(P)-dependent oxidoreductase</fullName>
    </submittedName>
</protein>
<dbReference type="InterPro" id="IPR036291">
    <property type="entry name" value="NAD(P)-bd_dom_sf"/>
</dbReference>